<dbReference type="InterPro" id="IPR036565">
    <property type="entry name" value="Mur-like_cat_sf"/>
</dbReference>
<evidence type="ECO:0000259" key="1">
    <source>
        <dbReference type="Pfam" id="PF08245"/>
    </source>
</evidence>
<dbReference type="AlphaFoldDB" id="A0A328Q4Y1"/>
<dbReference type="EMBL" id="NGJK01000026">
    <property type="protein sequence ID" value="RAP03417.1"/>
    <property type="molecule type" value="Genomic_DNA"/>
</dbReference>
<evidence type="ECO:0000313" key="3">
    <source>
        <dbReference type="Proteomes" id="UP000248557"/>
    </source>
</evidence>
<dbReference type="Pfam" id="PF08245">
    <property type="entry name" value="Mur_ligase_M"/>
    <property type="match status" value="1"/>
</dbReference>
<dbReference type="GO" id="GO:0005524">
    <property type="term" value="F:ATP binding"/>
    <property type="evidence" value="ECO:0007669"/>
    <property type="project" value="InterPro"/>
</dbReference>
<dbReference type="RefSeq" id="WP_112149413.1">
    <property type="nucleotide sequence ID" value="NZ_NGJK01000026.1"/>
</dbReference>
<dbReference type="Gene3D" id="3.40.1190.10">
    <property type="entry name" value="Mur-like, catalytic domain"/>
    <property type="match status" value="1"/>
</dbReference>
<accession>A0A328Q4Y1</accession>
<dbReference type="PANTHER" id="PTHR23135">
    <property type="entry name" value="MUR LIGASE FAMILY MEMBER"/>
    <property type="match status" value="1"/>
</dbReference>
<feature type="domain" description="Mur ligase central" evidence="1">
    <location>
        <begin position="60"/>
        <end position="202"/>
    </location>
</feature>
<sequence length="474" mass="53443">MKKGLKYSLMKTVGYLSYNLLKILPTGGKSYPGYLFLRYAGLDSLGNLAKEQIKDGSILITGTNGKTTTTTMIIDLMSNDVNISKSVDNNTIYALTTALLAKKSDIGIFEYGIRDLKHGIPDVVEKNIKPKVVVYTNVSREHTQVLGVKNSFEDYVKAKTLLSKNMKDGIVVANADDPIICNIGQEKQNDGHVVYYGFNVDNIEDDTDVSVMCPKCNKPLTYSHKYMNQRGVYSCSCGFKRCEPDVKITKYSIENNKNIITIDANVYNYFVDENISFTLDLELPLFGVHNVYNVLAATSTYACFTPKPENIEEKLKNYFNNIDLSILPPGRFEVLEYADKLVGIGQGDNGDALKVNYDYMNHFIQGNDYEFIYCTPDVNKEEIFEDHLNILKKINPTHITVIPGRVSVDVAKTYYTQIKDNNLNASFKSIEYDFEKRASGIIDSINESEYKYVVVSGCGEEHDVWNVTLNKLKE</sequence>
<dbReference type="PANTHER" id="PTHR23135:SF7">
    <property type="entry name" value="LIPID II ISOGLUTAMINYL SYNTHASE (GLUTAMINE-HYDROLYZING) SUBUNIT MURT"/>
    <property type="match status" value="1"/>
</dbReference>
<gene>
    <name evidence="2" type="ORF">CA615_02675</name>
</gene>
<name>A0A328Q4Y1_9EURY</name>
<evidence type="ECO:0000313" key="2">
    <source>
        <dbReference type="EMBL" id="RAP03417.1"/>
    </source>
</evidence>
<protein>
    <submittedName>
        <fullName evidence="2">UDP-N-acetylmuramyl peptide synthase</fullName>
    </submittedName>
</protein>
<reference evidence="2 3" key="1">
    <citation type="submission" date="2017-05" db="EMBL/GenBank/DDBJ databases">
        <title>Host range expansion of the Methanosphaera genus to humans and monogastric animals involves recent and extensive reduction in genome content.</title>
        <authorList>
            <person name="Hoedt E.C."/>
            <person name="Volmer J.G."/>
            <person name="Parks D.H."/>
            <person name="Rosewarne C.P."/>
            <person name="Denman S.E."/>
            <person name="Mcsweeney C.S."/>
            <person name="O Cuiv P."/>
            <person name="Hugenholtz P."/>
            <person name="Tyson G.W."/>
            <person name="Morrison M."/>
        </authorList>
    </citation>
    <scope>NUCLEOTIDE SEQUENCE [LARGE SCALE GENOMIC DNA]</scope>
    <source>
        <strain evidence="2 3">PA5</strain>
    </source>
</reference>
<dbReference type="Proteomes" id="UP000248557">
    <property type="component" value="Unassembled WGS sequence"/>
</dbReference>
<dbReference type="SUPFAM" id="SSF53623">
    <property type="entry name" value="MurD-like peptide ligases, catalytic domain"/>
    <property type="match status" value="1"/>
</dbReference>
<dbReference type="GO" id="GO:0016881">
    <property type="term" value="F:acid-amino acid ligase activity"/>
    <property type="evidence" value="ECO:0007669"/>
    <property type="project" value="InterPro"/>
</dbReference>
<comment type="caution">
    <text evidence="2">The sequence shown here is derived from an EMBL/GenBank/DDBJ whole genome shotgun (WGS) entry which is preliminary data.</text>
</comment>
<proteinExistence type="predicted"/>
<dbReference type="InterPro" id="IPR013221">
    <property type="entry name" value="Mur_ligase_cen"/>
</dbReference>
<organism evidence="2 3">
    <name type="scientific">Methanosphaera stadtmanae</name>
    <dbReference type="NCBI Taxonomy" id="2317"/>
    <lineage>
        <taxon>Archaea</taxon>
        <taxon>Methanobacteriati</taxon>
        <taxon>Methanobacteriota</taxon>
        <taxon>Methanomada group</taxon>
        <taxon>Methanobacteria</taxon>
        <taxon>Methanobacteriales</taxon>
        <taxon>Methanobacteriaceae</taxon>
        <taxon>Methanosphaera</taxon>
    </lineage>
</organism>